<dbReference type="SUPFAM" id="SSF55681">
    <property type="entry name" value="Class II aaRS and biotin synthetases"/>
    <property type="match status" value="1"/>
</dbReference>
<reference evidence="1" key="1">
    <citation type="submission" date="2009-08" db="EMBL/GenBank/DDBJ databases">
        <authorList>
            <person name="Cheung F."/>
            <person name="Xiao Y."/>
            <person name="Chan A."/>
            <person name="Moskal W."/>
            <person name="Town C.D."/>
        </authorList>
    </citation>
    <scope>NUCLEOTIDE SEQUENCE</scope>
</reference>
<dbReference type="InterPro" id="IPR045864">
    <property type="entry name" value="aa-tRNA-synth_II/BPL/LPL"/>
</dbReference>
<proteinExistence type="evidence at transcript level"/>
<dbReference type="EMBL" id="BT099353">
    <property type="protein sequence ID" value="ACU24518.1"/>
    <property type="molecule type" value="mRNA"/>
</dbReference>
<dbReference type="Gene3D" id="3.30.930.10">
    <property type="entry name" value="Bira Bifunctional Protein, Domain 2"/>
    <property type="match status" value="1"/>
</dbReference>
<accession>C6TNM6</accession>
<evidence type="ECO:0000313" key="1">
    <source>
        <dbReference type="EMBL" id="ACU24518.1"/>
    </source>
</evidence>
<sequence>MGMKGLRSLEVWKLGVVNSLDALKLQEKLALDRKLHRRCDTILLSLQLPPTYTVGKRQTVHNLLIPQSEFVTWRNL</sequence>
<organism evidence="1">
    <name type="scientific">Glycine max</name>
    <name type="common">Soybean</name>
    <name type="synonym">Glycine hispida</name>
    <dbReference type="NCBI Taxonomy" id="3847"/>
    <lineage>
        <taxon>Eukaryota</taxon>
        <taxon>Viridiplantae</taxon>
        <taxon>Streptophyta</taxon>
        <taxon>Embryophyta</taxon>
        <taxon>Tracheophyta</taxon>
        <taxon>Spermatophyta</taxon>
        <taxon>Magnoliopsida</taxon>
        <taxon>eudicotyledons</taxon>
        <taxon>Gunneridae</taxon>
        <taxon>Pentapetalae</taxon>
        <taxon>rosids</taxon>
        <taxon>fabids</taxon>
        <taxon>Fabales</taxon>
        <taxon>Fabaceae</taxon>
        <taxon>Papilionoideae</taxon>
        <taxon>50 kb inversion clade</taxon>
        <taxon>NPAAA clade</taxon>
        <taxon>indigoferoid/millettioid clade</taxon>
        <taxon>Phaseoleae</taxon>
        <taxon>Glycine</taxon>
        <taxon>Glycine subgen. Soja</taxon>
    </lineage>
</organism>
<protein>
    <submittedName>
        <fullName evidence="1">Uncharacterized protein</fullName>
    </submittedName>
</protein>
<name>C6TNM6_SOYBN</name>
<dbReference type="ExpressionAtlas" id="C6TNM6">
    <property type="expression patterns" value="baseline"/>
</dbReference>
<dbReference type="AlphaFoldDB" id="C6TNM6"/>